<dbReference type="SUPFAM" id="SSF56672">
    <property type="entry name" value="DNA/RNA polymerases"/>
    <property type="match status" value="1"/>
</dbReference>
<dbReference type="EMBL" id="JAVRJZ010000021">
    <property type="protein sequence ID" value="KAK2705374.1"/>
    <property type="molecule type" value="Genomic_DNA"/>
</dbReference>
<keyword evidence="4" id="KW-1185">Reference proteome</keyword>
<accession>A0AA88KX17</accession>
<organism evidence="3 4">
    <name type="scientific">Artemia franciscana</name>
    <name type="common">Brine shrimp</name>
    <name type="synonym">Artemia sanfranciscana</name>
    <dbReference type="NCBI Taxonomy" id="6661"/>
    <lineage>
        <taxon>Eukaryota</taxon>
        <taxon>Metazoa</taxon>
        <taxon>Ecdysozoa</taxon>
        <taxon>Arthropoda</taxon>
        <taxon>Crustacea</taxon>
        <taxon>Branchiopoda</taxon>
        <taxon>Anostraca</taxon>
        <taxon>Artemiidae</taxon>
        <taxon>Artemia</taxon>
    </lineage>
</organism>
<dbReference type="GO" id="GO:0071897">
    <property type="term" value="P:DNA biosynthetic process"/>
    <property type="evidence" value="ECO:0007669"/>
    <property type="project" value="UniProtKB-ARBA"/>
</dbReference>
<gene>
    <name evidence="3" type="ORF">QYM36_017419</name>
</gene>
<feature type="compositionally biased region" description="Low complexity" evidence="1">
    <location>
        <begin position="1152"/>
        <end position="1171"/>
    </location>
</feature>
<dbReference type="SUPFAM" id="SSF56219">
    <property type="entry name" value="DNase I-like"/>
    <property type="match status" value="1"/>
</dbReference>
<dbReference type="InterPro" id="IPR025398">
    <property type="entry name" value="DUF4371"/>
</dbReference>
<dbReference type="PANTHER" id="PTHR36688:SF2">
    <property type="entry name" value="ENDONUCLEASE_EXONUCLEASE_PHOSPHATASE DOMAIN-CONTAINING PROTEIN"/>
    <property type="match status" value="1"/>
</dbReference>
<dbReference type="Pfam" id="PF14291">
    <property type="entry name" value="DUF4371"/>
    <property type="match status" value="1"/>
</dbReference>
<dbReference type="PROSITE" id="PS50878">
    <property type="entry name" value="RT_POL"/>
    <property type="match status" value="1"/>
</dbReference>
<dbReference type="Pfam" id="PF14529">
    <property type="entry name" value="Exo_endo_phos_2"/>
    <property type="match status" value="1"/>
</dbReference>
<dbReference type="Proteomes" id="UP001187531">
    <property type="component" value="Unassembled WGS sequence"/>
</dbReference>
<proteinExistence type="predicted"/>
<dbReference type="InterPro" id="IPR036691">
    <property type="entry name" value="Endo/exonu/phosph_ase_sf"/>
</dbReference>
<dbReference type="Gene3D" id="3.60.10.10">
    <property type="entry name" value="Endonuclease/exonuclease/phosphatase"/>
    <property type="match status" value="1"/>
</dbReference>
<name>A0AA88KX17_ARTSF</name>
<feature type="region of interest" description="Disordered" evidence="1">
    <location>
        <begin position="1147"/>
        <end position="1222"/>
    </location>
</feature>
<feature type="compositionally biased region" description="Polar residues" evidence="1">
    <location>
        <begin position="1196"/>
        <end position="1205"/>
    </location>
</feature>
<evidence type="ECO:0000313" key="4">
    <source>
        <dbReference type="Proteomes" id="UP001187531"/>
    </source>
</evidence>
<evidence type="ECO:0000256" key="1">
    <source>
        <dbReference type="SAM" id="MobiDB-lite"/>
    </source>
</evidence>
<dbReference type="InterPro" id="IPR000477">
    <property type="entry name" value="RT_dom"/>
</dbReference>
<dbReference type="InterPro" id="IPR005135">
    <property type="entry name" value="Endo/exonuclease/phosphatase"/>
</dbReference>
<dbReference type="InterPro" id="IPR052560">
    <property type="entry name" value="RdDP_mobile_element"/>
</dbReference>
<evidence type="ECO:0000313" key="3">
    <source>
        <dbReference type="EMBL" id="KAK2705374.1"/>
    </source>
</evidence>
<evidence type="ECO:0000259" key="2">
    <source>
        <dbReference type="PROSITE" id="PS50878"/>
    </source>
</evidence>
<feature type="domain" description="Reverse transcriptase" evidence="2">
    <location>
        <begin position="427"/>
        <end position="699"/>
    </location>
</feature>
<dbReference type="InterPro" id="IPR043502">
    <property type="entry name" value="DNA/RNA_pol_sf"/>
</dbReference>
<dbReference type="PANTHER" id="PTHR36688">
    <property type="entry name" value="ENDO/EXONUCLEASE/PHOSPHATASE DOMAIN-CONTAINING PROTEIN"/>
    <property type="match status" value="1"/>
</dbReference>
<dbReference type="Pfam" id="PF00078">
    <property type="entry name" value="RVT_1"/>
    <property type="match status" value="1"/>
</dbReference>
<sequence length="1766" mass="199153">MARWDRKTGPGGGLMTLVKDNIPFKIVDDFTPGKNEIGIISVKEDGTDNWISVINYYNRTATDFDFKQFKDAFQKCNERKIIAGDFNLHNPMWDSTSSPNNNSNLLADFITDPQNMVCLITPIDLGTRLNPLNGKTSTIDLTIASLDLSVDFEVIIPSPFDSDHFPVMSVLNFSAYRLQLMKSVSWKFRKESWPEWQREVDSDLTDVELPTSVEELNEKLTQVMVNASERVFGYVKLKRKSRNSTPGWNAACQKAYKERNTARNKFRRNPTVTNKIEMNAKQAIFRKIVPQEIKNGWKTLIETKFTKTTSIKELWRSWKVYTGQRSSPISGIMIHNGTTAATTPEKIKLLKEYLIANIPPQLSTQNRPTMQPTQVFPKNDIELVEQDIDTIIKKLKPGAMGPDRIHNEMLSNMSPLLKASVLTLFNRSIKEGYVPSLWKKAAIIPILKPQKDPTSPKSYRPIALTSCLCKLMERLIKKIVLPEIEKVVQPEQLGFLPQRSTIDCLVRFENQIKEGFRLGKETLAVFLDMTSAFDRVNIPTLMAKLKKLNINPQIVEWIGNFLTERKIEITLENHSSGFFSAPNNVGLPQGGVLSPLLFLVYCHDINLDTILGCKLYLYADDIAVAASSRDRGCLKASVQKALYYLENWTMENYMSFSTEKSVSVLFSRKNRTNAQPPIVSLAGVDIQHAEKFCYLGVLLDSKLLWTNHIDYLVGNLRSRANFVNAICLSKRGAPYSCVSKLIGATITSKLDYGSMFYREATKHNLQKLDSAFNQVLRRALGCLKTTPTPALYCELGVTSLQRRRNNLQARYFLKKMGSTNHIVYKECIATWNQDLQFRPRFSPTVYKYSCLMSNAGLPGLVPTPNIDDLSSRFNGIVEVNLGRMNNLPDPQGCQGQFVPINPYYNGKQGMLNWAQPYQLSPGQYGHPQGWPNQYQGQSSYSHGYASAPSNCINVQQNSVIQQEKVNNPPCYNVPIANRFTPLSSEQFPALSCESDDEIRAVANPYDVEGAKRQTEMPRLGQIQNFGRKRRDVSPGSNKSYILETKRQNIDKLPKQEFSNVNIPTAEQFTTKVEIEVINKGEVLPPDFDLVKSFKVLLTSHKFEFDVMRGRSVMTVYLQNEDAKNIILNIEKIAMKQSTLTQFLANKNKNKSDSSSDSESVVKIDSSPSSSESSDDEETSESSSTDNQEARKRKSSLKPNKQSTNQKKSKISNKPRKIKNRNKFCDKWKMDPELGGFISKSDMNSQHAHCNLCKKDIRGSIYNVKRHVKSIFHKQNVQAMKCTVPVDQFVQKPEVQKKQLFDDSVKDAELRLAGLVAKEDISIRKTDSLLQVMKSCFPTDAVCQALASSRTKTTGIIKNVLATEEKVQLANWLRNNKFAIIVDESTEKSWTKVLVIIAKYVDANYNVREVFLGLLDVHDASSAGQKNLIMKCLSDLGIPIQNLMGIGFDNASVNTGSVKGLGVLLKEEVPNLFILGCTSHSLALCTTYAAKKLPEGLEVFNHDIVNYIASSPKRQEEFKKCQEFARVESHRLLQVANTRWLSLEASVKRIASHGEGDAAGDKSSKEKASPILACMKDPKIKGYLYFIAFVLEKVNELNIEFQSSKTPIHRLLQSSRVTYLALLRCFVTKVAIAIAGDPFRVKLTPPNFLKLEELKLGPNTLNYIATSSSAGQLNRQQVQTIHTNCLSFLVEICLQVSIRIDYKDETLVNLRCIDPTVAVSGKVDTIVPLMIRYRTCLATAKVKVTLYEISWKFNRLSWPSKRGSPEI</sequence>
<dbReference type="GO" id="GO:0003824">
    <property type="term" value="F:catalytic activity"/>
    <property type="evidence" value="ECO:0007669"/>
    <property type="project" value="InterPro"/>
</dbReference>
<comment type="caution">
    <text evidence="3">The sequence shown here is derived from an EMBL/GenBank/DDBJ whole genome shotgun (WGS) entry which is preliminary data.</text>
</comment>
<feature type="compositionally biased region" description="Basic residues" evidence="1">
    <location>
        <begin position="1206"/>
        <end position="1221"/>
    </location>
</feature>
<dbReference type="CDD" id="cd01650">
    <property type="entry name" value="RT_nLTR_like"/>
    <property type="match status" value="1"/>
</dbReference>
<reference evidence="3" key="1">
    <citation type="submission" date="2023-07" db="EMBL/GenBank/DDBJ databases">
        <title>Chromosome-level genome assembly of Artemia franciscana.</title>
        <authorList>
            <person name="Jo E."/>
        </authorList>
    </citation>
    <scope>NUCLEOTIDE SEQUENCE</scope>
    <source>
        <tissue evidence="3">Whole body</tissue>
    </source>
</reference>
<protein>
    <recommendedName>
        <fullName evidence="2">Reverse transcriptase domain-containing protein</fullName>
    </recommendedName>
</protein>